<comment type="caution">
    <text evidence="19">The sequence shown here is derived from an EMBL/GenBank/DDBJ whole genome shotgun (WGS) entry which is preliminary data.</text>
</comment>
<dbReference type="GO" id="GO:0051301">
    <property type="term" value="P:cell division"/>
    <property type="evidence" value="ECO:0007669"/>
    <property type="project" value="UniProtKB-KW"/>
</dbReference>
<feature type="repeat" description="TPR" evidence="16">
    <location>
        <begin position="309"/>
        <end position="342"/>
    </location>
</feature>
<dbReference type="Pfam" id="PF12770">
    <property type="entry name" value="CHAT"/>
    <property type="match status" value="1"/>
</dbReference>
<dbReference type="InterPro" id="IPR011990">
    <property type="entry name" value="TPR-like_helical_dom_sf"/>
</dbReference>
<keyword evidence="7" id="KW-0677">Repeat</keyword>
<evidence type="ECO:0000256" key="6">
    <source>
        <dbReference type="ARBA" id="ARBA00022618"/>
    </source>
</evidence>
<dbReference type="Proteomes" id="UP000646548">
    <property type="component" value="Unassembled WGS sequence"/>
</dbReference>
<dbReference type="SUPFAM" id="SSF48452">
    <property type="entry name" value="TPR-like"/>
    <property type="match status" value="5"/>
</dbReference>
<keyword evidence="10" id="KW-0007">Acetylation</keyword>
<evidence type="ECO:0000256" key="9">
    <source>
        <dbReference type="ARBA" id="ARBA00022803"/>
    </source>
</evidence>
<evidence type="ECO:0000256" key="15">
    <source>
        <dbReference type="ARBA" id="ARBA00073957"/>
    </source>
</evidence>
<dbReference type="GO" id="GO:0000922">
    <property type="term" value="C:spindle pole"/>
    <property type="evidence" value="ECO:0007669"/>
    <property type="project" value="UniProtKB-SubCell"/>
</dbReference>
<evidence type="ECO:0000256" key="11">
    <source>
        <dbReference type="ARBA" id="ARBA00023212"/>
    </source>
</evidence>
<evidence type="ECO:0000256" key="14">
    <source>
        <dbReference type="ARBA" id="ARBA00063562"/>
    </source>
</evidence>
<sequence>MSTDTSQPDLHSLKIQMTWSMKGAEPQCDGCVSSLGHVYTAIGDYPNALASHKQCVLLAQQDRCRLTEARQLGNMGAVYTALGDFSNAVECHEQHLDIAKSLEDRREEARAYSNLGSAYHSERDFDKAVSYHSRVLELGQELADRAVQMRAYAGLGHAARCMQDLERAQQYHQKQLEIAEELQDRAAQGRASSNLGIIHQMKGEYKAALKLHKAHLSLAQELGDYAAQGRAYGNMGNAFHALGLQDQAVQYHRQELQISLEVNDRPSQASTHGNLAVAFQALGAHDRALQHYLQHLSISRELRDSQSEARALVNLGNFHSCRGEYAQALPYFQQFLALAPGLQDLEGEGKVCHNLGYAHYCLGQYRDAVRYYEQDLALAKDLQDKLAQAKAYCNLGLAYKALGEFSRAEECQRSLLAAAQALDHTQAVFRAFGNLGDVCVCRGDLPGAVKFYQQQLTLAQKAGDRRMEADAFSALGSAHRLLRQLDAALSLHSQELTVRKDLGDQQGECRALGHLAAVHMGLGDYATAFQCYETQLGLAQGLRDPSLEAQVHGNMGITKMNMGVFEEAIGYFEQQLAMLQQLSGAEGMLDRGRAFGNLADCYDALGDFEEAVQNYEKYLTVAQSLNRVQDQEKAYRGLGRAHRSTGSLQQALVCLEKRLVVAHELGGDGGGKAQAYGELGTLHSQLGNYEQALSCLEHQLNIARSAGDKPLEAEASDALGGVYRLMGDNETALQWHQRALDIAEQTGCVRSQARACGNLGLTYEALGKYERAVVFQEQHLSVAAQTNDLMAKTLAYGSLGRTHHALLNYAQAVMYLQEGLRLAEQLGLKEDEAKIRHGLGLSLWAGGNLEEAQHQLYRASALFEMIRNETQHNVDYKLSLFDLQTSSYQALQRVLVSLGRHDEALAVAERGRTRAFADLLVERQKGSQQTAKADPYVPVTVERLLEAVNGQKAVVLYFSMAGGFLYSWLISPGAGIVKFNEVDLREGGAEGSELQECGGSPPCSLEQYIYNAREALGVDSPRSRVCETESGAGDLQEQQEEDLNQQLSSSTDPTGYLRMVSRNNRLNRSCQSVTSLFSAAVSPVKDGPPPPARWSGAAKPALRALYDLLIAPMEGGLMHGSGPVGRNRQLVLVLEGELYLVPFALLKGSASNEYLCERFGLVSVPSLATLAAAAKAPPPRRAAPPADGGSLAAVVGAPRLPPSIMGRWLWGPLPSAQEEALWLGEQLGCRPLTGAKATKERVLAALSQAECVHVATHISWKLAALVLAPAQDGAQEGGADQNRTGSFLRRRGGLRGAEEGSDGEEGLCDTPPLQDFLLTAADVLDLSLTVKLLVLRSFPESSGRITADGVVGLTRAFLAAGVQCVCVSLWPVSGAASKLFTHSFYTALLGGAKASAALTDAMKALQSSKQFSHPSNWAGYTLIGSDVKLNSPMSVVGQALAEILQHPDRARDALRVLLHLVEKSLQRIHGGHCNPMYTSQHSVENKVGGVPGWQALLAAVGFRLDVSCAGLPAAVFFPTSDPGDRLQQCSSTLQSLLGTCTWLTCRFTCSSFSSSSHCRKIPDQRESIY</sequence>
<accession>A0A834C807</accession>
<keyword evidence="11" id="KW-0206">Cytoskeleton</keyword>
<dbReference type="Gene3D" id="1.25.40.10">
    <property type="entry name" value="Tetratricopeptide repeat domain"/>
    <property type="match status" value="5"/>
</dbReference>
<keyword evidence="4" id="KW-0963">Cytoplasm</keyword>
<evidence type="ECO:0000256" key="17">
    <source>
        <dbReference type="SAM" id="MobiDB-lite"/>
    </source>
</evidence>
<evidence type="ECO:0000256" key="5">
    <source>
        <dbReference type="ARBA" id="ARBA00022553"/>
    </source>
</evidence>
<gene>
    <name evidence="19" type="ORF">FQA47_004027</name>
</gene>
<proteinExistence type="predicted"/>
<dbReference type="FunFam" id="1.25.40.10:FF:000096">
    <property type="entry name" value="Tetratricopeptide repeat domain 28"/>
    <property type="match status" value="1"/>
</dbReference>
<evidence type="ECO:0000256" key="12">
    <source>
        <dbReference type="ARBA" id="ARBA00023306"/>
    </source>
</evidence>
<evidence type="ECO:0000256" key="4">
    <source>
        <dbReference type="ARBA" id="ARBA00022490"/>
    </source>
</evidence>
<dbReference type="GO" id="GO:0030496">
    <property type="term" value="C:midbody"/>
    <property type="evidence" value="ECO:0007669"/>
    <property type="project" value="UniProtKB-SubCell"/>
</dbReference>
<feature type="region of interest" description="Disordered" evidence="17">
    <location>
        <begin position="1021"/>
        <end position="1054"/>
    </location>
</feature>
<dbReference type="PROSITE" id="PS50005">
    <property type="entry name" value="TPR"/>
    <property type="match status" value="6"/>
</dbReference>
<feature type="repeat" description="TPR" evidence="16">
    <location>
        <begin position="109"/>
        <end position="142"/>
    </location>
</feature>
<evidence type="ECO:0000313" key="20">
    <source>
        <dbReference type="Proteomes" id="UP000646548"/>
    </source>
</evidence>
<dbReference type="SMART" id="SM00028">
    <property type="entry name" value="TPR"/>
    <property type="match status" value="21"/>
</dbReference>
<keyword evidence="6" id="KW-0132">Cell division</keyword>
<dbReference type="InterPro" id="IPR024983">
    <property type="entry name" value="CHAT_dom"/>
</dbReference>
<keyword evidence="5" id="KW-0597">Phosphoprotein</keyword>
<evidence type="ECO:0000256" key="1">
    <source>
        <dbReference type="ARBA" id="ARBA00004214"/>
    </source>
</evidence>
<feature type="repeat" description="TPR" evidence="16">
    <location>
        <begin position="69"/>
        <end position="102"/>
    </location>
</feature>
<comment type="subunit">
    <text evidence="14">Interacts with AURKB.</text>
</comment>
<dbReference type="GO" id="GO:0005813">
    <property type="term" value="C:centrosome"/>
    <property type="evidence" value="ECO:0007669"/>
    <property type="project" value="UniProtKB-SubCell"/>
</dbReference>
<evidence type="ECO:0000313" key="19">
    <source>
        <dbReference type="EMBL" id="KAF6722205.1"/>
    </source>
</evidence>
<evidence type="ECO:0000256" key="7">
    <source>
        <dbReference type="ARBA" id="ARBA00022737"/>
    </source>
</evidence>
<dbReference type="PROSITE" id="PS50293">
    <property type="entry name" value="TPR_REGION"/>
    <property type="match status" value="1"/>
</dbReference>
<evidence type="ECO:0000256" key="2">
    <source>
        <dbReference type="ARBA" id="ARBA00004300"/>
    </source>
</evidence>
<dbReference type="EMBL" id="WKFB01000466">
    <property type="protein sequence ID" value="KAF6722205.1"/>
    <property type="molecule type" value="Genomic_DNA"/>
</dbReference>
<dbReference type="FunFam" id="1.25.40.10:FF:000260">
    <property type="entry name" value="tetratricopeptide repeat protein 28 isoform X1"/>
    <property type="match status" value="1"/>
</dbReference>
<feature type="repeat" description="TPR" evidence="16">
    <location>
        <begin position="592"/>
        <end position="625"/>
    </location>
</feature>
<evidence type="ECO:0000256" key="8">
    <source>
        <dbReference type="ARBA" id="ARBA00022776"/>
    </source>
</evidence>
<feature type="domain" description="CHAT" evidence="18">
    <location>
        <begin position="1100"/>
        <end position="1425"/>
    </location>
</feature>
<keyword evidence="9 16" id="KW-0802">TPR repeat</keyword>
<dbReference type="InterPro" id="IPR019734">
    <property type="entry name" value="TPR_rpt"/>
</dbReference>
<dbReference type="Pfam" id="PF13181">
    <property type="entry name" value="TPR_8"/>
    <property type="match status" value="2"/>
</dbReference>
<feature type="repeat" description="TPR" evidence="16">
    <location>
        <begin position="713"/>
        <end position="746"/>
    </location>
</feature>
<organism evidence="19 20">
    <name type="scientific">Oryzias melastigma</name>
    <name type="common">Marine medaka</name>
    <dbReference type="NCBI Taxonomy" id="30732"/>
    <lineage>
        <taxon>Eukaryota</taxon>
        <taxon>Metazoa</taxon>
        <taxon>Chordata</taxon>
        <taxon>Craniata</taxon>
        <taxon>Vertebrata</taxon>
        <taxon>Euteleostomi</taxon>
        <taxon>Actinopterygii</taxon>
        <taxon>Neopterygii</taxon>
        <taxon>Teleostei</taxon>
        <taxon>Neoteleostei</taxon>
        <taxon>Acanthomorphata</taxon>
        <taxon>Ovalentaria</taxon>
        <taxon>Atherinomorphae</taxon>
        <taxon>Beloniformes</taxon>
        <taxon>Adrianichthyidae</taxon>
        <taxon>Oryziinae</taxon>
        <taxon>Oryzias</taxon>
    </lineage>
</organism>
<dbReference type="Pfam" id="PF13176">
    <property type="entry name" value="TPR_7"/>
    <property type="match status" value="1"/>
</dbReference>
<dbReference type="FunFam" id="1.25.40.10:FF:000056">
    <property type="entry name" value="Tetratricopeptide repeat domain 28"/>
    <property type="match status" value="1"/>
</dbReference>
<evidence type="ECO:0000256" key="13">
    <source>
        <dbReference type="ARBA" id="ARBA00057010"/>
    </source>
</evidence>
<protein>
    <recommendedName>
        <fullName evidence="15">Tetratricopeptide repeat protein 28</fullName>
    </recommendedName>
</protein>
<evidence type="ECO:0000256" key="10">
    <source>
        <dbReference type="ARBA" id="ARBA00022990"/>
    </source>
</evidence>
<evidence type="ECO:0000256" key="16">
    <source>
        <dbReference type="PROSITE-ProRule" id="PRU00339"/>
    </source>
</evidence>
<evidence type="ECO:0000256" key="3">
    <source>
        <dbReference type="ARBA" id="ARBA00004647"/>
    </source>
</evidence>
<evidence type="ECO:0000259" key="18">
    <source>
        <dbReference type="Pfam" id="PF12770"/>
    </source>
</evidence>
<dbReference type="PANTHER" id="PTHR10098:SF108">
    <property type="entry name" value="TETRATRICOPEPTIDE REPEAT PROTEIN 28"/>
    <property type="match status" value="1"/>
</dbReference>
<reference evidence="19" key="1">
    <citation type="journal article" name="BMC Genomics">
        <title>Long-read sequencing and de novo genome assembly of marine medaka (Oryzias melastigma).</title>
        <authorList>
            <person name="Liang P."/>
            <person name="Saqib H.S.A."/>
            <person name="Ni X."/>
            <person name="Shen Y."/>
        </authorList>
    </citation>
    <scope>NUCLEOTIDE SEQUENCE</scope>
    <source>
        <strain evidence="19">Bigg-433</strain>
    </source>
</reference>
<dbReference type="Pfam" id="PF13424">
    <property type="entry name" value="TPR_12"/>
    <property type="match status" value="7"/>
</dbReference>
<comment type="function">
    <text evidence="13">During mitosis, may be involved in the condensation of spindle midzone microtubules, leading to the formation of midbody.</text>
</comment>
<comment type="subcellular location">
    <subcellularLocation>
        <location evidence="2">Cytoplasm</location>
        <location evidence="2">Cytoskeleton</location>
        <location evidence="2">Microtubule organizing center</location>
        <location evidence="2">Centrosome</location>
    </subcellularLocation>
    <subcellularLocation>
        <location evidence="3">Cytoplasm</location>
        <location evidence="3">Cytoskeleton</location>
        <location evidence="3">Spindle pole</location>
    </subcellularLocation>
    <subcellularLocation>
        <location evidence="1">Midbody</location>
    </subcellularLocation>
</comment>
<dbReference type="PANTHER" id="PTHR10098">
    <property type="entry name" value="RAPSYN-RELATED"/>
    <property type="match status" value="1"/>
</dbReference>
<name>A0A834C807_ORYME</name>
<keyword evidence="8" id="KW-0498">Mitosis</keyword>
<feature type="repeat" description="TPR" evidence="16">
    <location>
        <begin position="673"/>
        <end position="706"/>
    </location>
</feature>
<keyword evidence="12" id="KW-0131">Cell cycle</keyword>
<feature type="region of interest" description="Disordered" evidence="17">
    <location>
        <begin position="1274"/>
        <end position="1307"/>
    </location>
</feature>
<dbReference type="FunFam" id="1.25.40.10:FF:000040">
    <property type="entry name" value="Tetratricopeptide repeat domain 28"/>
    <property type="match status" value="1"/>
</dbReference>